<protein>
    <submittedName>
        <fullName evidence="1">Uncharacterized protein</fullName>
    </submittedName>
</protein>
<dbReference type="EMBL" id="JBHTMP010000029">
    <property type="protein sequence ID" value="MFD1323252.1"/>
    <property type="molecule type" value="Genomic_DNA"/>
</dbReference>
<keyword evidence="2" id="KW-1185">Reference proteome</keyword>
<accession>A0ABW3YIG2</accession>
<name>A0ABW3YIG2_9ACTN</name>
<gene>
    <name evidence="1" type="ORF">ACFQ4H_19370</name>
</gene>
<dbReference type="Proteomes" id="UP001597260">
    <property type="component" value="Unassembled WGS sequence"/>
</dbReference>
<proteinExistence type="predicted"/>
<organism evidence="1 2">
    <name type="scientific">Micromonospora sonneratiae</name>
    <dbReference type="NCBI Taxonomy" id="1184706"/>
    <lineage>
        <taxon>Bacteria</taxon>
        <taxon>Bacillati</taxon>
        <taxon>Actinomycetota</taxon>
        <taxon>Actinomycetes</taxon>
        <taxon>Micromonosporales</taxon>
        <taxon>Micromonosporaceae</taxon>
        <taxon>Micromonospora</taxon>
    </lineage>
</organism>
<comment type="caution">
    <text evidence="1">The sequence shown here is derived from an EMBL/GenBank/DDBJ whole genome shotgun (WGS) entry which is preliminary data.</text>
</comment>
<dbReference type="RefSeq" id="WP_377572404.1">
    <property type="nucleotide sequence ID" value="NZ_JBHTMP010000029.1"/>
</dbReference>
<evidence type="ECO:0000313" key="2">
    <source>
        <dbReference type="Proteomes" id="UP001597260"/>
    </source>
</evidence>
<evidence type="ECO:0000313" key="1">
    <source>
        <dbReference type="EMBL" id="MFD1323252.1"/>
    </source>
</evidence>
<reference evidence="2" key="1">
    <citation type="journal article" date="2019" name="Int. J. Syst. Evol. Microbiol.">
        <title>The Global Catalogue of Microorganisms (GCM) 10K type strain sequencing project: providing services to taxonomists for standard genome sequencing and annotation.</title>
        <authorList>
            <consortium name="The Broad Institute Genomics Platform"/>
            <consortium name="The Broad Institute Genome Sequencing Center for Infectious Disease"/>
            <person name="Wu L."/>
            <person name="Ma J."/>
        </authorList>
    </citation>
    <scope>NUCLEOTIDE SEQUENCE [LARGE SCALE GENOMIC DNA]</scope>
    <source>
        <strain evidence="2">JCM 31037</strain>
    </source>
</reference>
<sequence length="406" mass="45813">MSELYRAIDSLMTAGTGSDIGIRVFVSPLEFELPPPIFSPDDLSATVRSYQETLVRLWQSDSLPEEITAAPTWSAPVPEGEWRNLDPEHLIPLFVRTDESIDGVIYEIQCPGSWWGSCDALERVLAPERLALSARFAADLHTVFPEGAKILHLFESSTSPHENHYFANQVRRTSPDFRYWALDPDAAKDECDLIRAHSYSGLVSEDMFRIRLHQLAVGQVRFDLPPIPIFDQKAAMALPFDPDYKRHFDDAQRAVFPYTALLRDNHVILETGERASINDLLRRPDGERAYMLKYAGLDTTRNWGARGVVALRELLEQDMAPLLETLTQDATRNEPWILQAEVESLGEVTVQEPDGTARIETSNLKINHFLGPTRSLGKLLQASPGRVRWNARTVLSLVREPDDAAR</sequence>